<sequence length="2616" mass="283725">MSKAEIHSWVTTAQHEDASDDGQESVNVASATINEEEDWAQFMIIAQRRLLGDGTRGRIEFLKEQLDISQDQSLEILHLLMLTAPRYSDSDSRNAVLDCVNSLLRRDVSSSTPPPTPSLISHTLIAWITKESSKPLAPSDYFVLLTWIATAFTACAKSDTFSTAKTFKVIVNTMAVLVDAVSREGKPGAIRSAFVLIRRTLRNNHALIPVVVDALLETAKTASMPLTYAVLIGIAVDVSLRLRPHKVNEESPGVSYIGLIKGNVLNYYSAHVVLSKSAVPDYVLKSFHDMIQNCVTEEDLATTVVPAAEKAILRSPEVSLHVLAHFFSSLSYPLPQALFTRVLTPAVNATKSTNPTARSGSVRVIKSLLTPPSAKAQLPGSPSNIIPTTNRDEIYAQNIQAARDLILIPLQTAKTSSADHRATLITISSALPETSGKTADLLKSVVPGVAKDAKEDGWPPVGALLKTALSQNEEIPKEVVAALTKEMGSSKIPVRRAACAAIGDALWEVGNQFDSWTPAAASFLTALSPALETNLKTASATPLNLPAGPLEGYVAAAIGFAKGGKDGIASKNPVLTGIAGTAAKPSFLLWDKVWGKVSDPVEEIWLLRAAIATLEWFEEGNAKKAEGVRSALGGIFVHCAVRSVHHNTRRLALEALSKLSQRFPKSVISLVVEAIVAATETKPKVAPVASTSTSTPATKPSAGPKPVTKPAVTSASKTSTSTTKPAATASDEGPQNTSRPNPITILQAKFSALLAAITPSPEHVEEPLRGDLVVEMVEVAHRDDVSSPQRQLWVDLCLRAKLDPHVLVTRKADRLLELILLKQGEYSEQTRKSAYRALSSIVFIAPSIVLPHIISEIQHSLAPARVEALGAVDFAIWRTPKGTMFHDVLANKKGPVLNNKSKDADIEKWEAELRKTLENKKGATTKALSKQDQAQVNAQLAKEDTIRSNVQRVKDDMLRGLALIKSVVAAGIPELSVHVASIAKLLLDGALKKGSSLDLAKMCSDRLDVFKRWIGVATLRVFDVPDIPEELKLEPLAGLIVRVLYRLRSLSEQSPFDPSTYAYMSPFIDHVVRSGSIATTTPEEALEQVALALDIIQFHCGEFSDPAYPRIEAARSLIHIIPSVPKIAKNTVSALVDLGQSISANVTEEETNVLLRSTLAQEAYVRNACLQALQPFDLTELDWSPEIWIACHDEDEQNARLARHLWDDNGLDIPSGYISELLPFLDHENKYVRAAVGEAIAESVSVLPETLAQLMLTLEEFYREKAKILAPEFDEYGMVIESSLDRADPWPARAAIADTFRHISPYFTETEVVPFFEFLIKDEALGDRHAAVRRNILDAGIAVLDLHGDKKLQEMIEMFEKHLSSPSSGTDTSDNIREAVVVLFGRHAGHLEASDPRVPQVADRLVEALKTPSEVVQIAVADCLPGLVKLMKPRLPKLVDHLFDELVNGAKYAQRRGAAYGLAGVLKGRGIIGFKEFDIVGRLRRAMDDKKRFEARQGVVFVFETLSATLGRLFEPYIPLILPLLLGAFGDGTPDVREATIDASKVIMANMSGYGVKLILPTLLETLEEKQWRTKKGSIELLGSMAYCAPKQLSVSLPTVIPQLTGVLTDSHAQVRSAANKSLKQFGEVISNPEIQSLVPTLLKAMVDPDKTSNALTHLLKTSFVHYIDSPSLALLVPIIVRGLKERSSDTKRKAVQIVGNLSSLTDSKDFIPYLSQLMPLVHIVLVDPVPEARATAAKALGTLIERLGEVNFPDMVDNLLQTLKTDTSGVDRQGAAQGLSEVLSGLGMERMEGLLPEVIASISNPRSYVREGFMSLLVYLPATFGHRFTPHLARIIPPILSGLADSEESVRSASMKAGRMIVTNYSSKAIDLLLPELEKGMFDSGWRIRHSSITLVGELLFRVSGISGKAEIEEDEEEAIDTTAAESSRRALTEALGKERRDRVLAALYIVRQDAVAAVRVASIHIWKALVANTPRTVRDLLPTLIDQIVNLLSSPDSDQRETAGRTIAELCRKLGEKILGEIVPLLRTAASSPNPATREGVCLVLTEIMLNTTESQREGHEAEITAAVRVSLVDSEPAVRAAAAQAFDVLQEHLGAQAIDQTIPTLLEALRDSTDSSGTALQALKEVMMVRATTVFPVLIPSLITQPITISNARAMASLVTVAGNALSKRLTQILTALVKSLETEEEEETREAVKEATTALLGSISDAEGLNTLMMMLLSWVKHDSPRRRISALEFFGIFCEQTELDFEIYRVDWIRVLVPMLDDSDESVIEPAWKALDEFVKSLGKDDLESLSVPLRRALESTGAPGRYVPGLGLPKGLSPLLPIIFAGLTTGNSEQREQSAYAIGDLVTRTEESALKPFTTQLTGPLIRVITQATTYPPAVKSAILSALTTLLAVVPTFVKPFFPQLQRTFVKAVQDPASLVVRTRAVEALGVLMKSHTRGDVLATELLKEIRANVFEDEAIAASLVLALAGVVKNSGENVGSASRQAIIELILDSAGKSESGQSHHDNYNTAIGQLFASLGDQPDVKPIIDAHILANTPTSAFSSQLLLALVQDSPQTLITFKCAPSAVKKVVQSIGTDQPSVSRPAREAKDVLRNSPVWKDDAAVQAAFG</sequence>
<keyword evidence="4" id="KW-0175">Coiled coil</keyword>
<feature type="compositionally biased region" description="Low complexity" evidence="5">
    <location>
        <begin position="684"/>
        <end position="730"/>
    </location>
</feature>
<organism evidence="7 8">
    <name type="scientific">Rhizoctonia solani</name>
    <dbReference type="NCBI Taxonomy" id="456999"/>
    <lineage>
        <taxon>Eukaryota</taxon>
        <taxon>Fungi</taxon>
        <taxon>Dikarya</taxon>
        <taxon>Basidiomycota</taxon>
        <taxon>Agaricomycotina</taxon>
        <taxon>Agaricomycetes</taxon>
        <taxon>Cantharellales</taxon>
        <taxon>Ceratobasidiaceae</taxon>
        <taxon>Rhizoctonia</taxon>
    </lineage>
</organism>
<dbReference type="GO" id="GO:0005829">
    <property type="term" value="C:cytosol"/>
    <property type="evidence" value="ECO:0007669"/>
    <property type="project" value="TreeGrafter"/>
</dbReference>
<dbReference type="InterPro" id="IPR022716">
    <property type="entry name" value="Gcn1_N"/>
</dbReference>
<reference evidence="7" key="1">
    <citation type="submission" date="2021-01" db="EMBL/GenBank/DDBJ databases">
        <authorList>
            <person name="Kaushik A."/>
        </authorList>
    </citation>
    <scope>NUCLEOTIDE SEQUENCE</scope>
    <source>
        <strain evidence="7">AG1-1C</strain>
    </source>
</reference>
<evidence type="ECO:0000256" key="3">
    <source>
        <dbReference type="PROSITE-ProRule" id="PRU00103"/>
    </source>
</evidence>
<dbReference type="PANTHER" id="PTHR23346">
    <property type="entry name" value="TRANSLATIONAL ACTIVATOR GCN1-RELATED"/>
    <property type="match status" value="1"/>
</dbReference>
<protein>
    <recommendedName>
        <fullName evidence="6">TOG domain-containing protein</fullName>
    </recommendedName>
</protein>
<dbReference type="InterPro" id="IPR056809">
    <property type="entry name" value="HEAT_GCN1_fung"/>
</dbReference>
<comment type="caution">
    <text evidence="7">The sequence shown here is derived from an EMBL/GenBank/DDBJ whole genome shotgun (WGS) entry which is preliminary data.</text>
</comment>
<keyword evidence="2" id="KW-0677">Repeat</keyword>
<feature type="domain" description="TOG" evidence="6">
    <location>
        <begin position="1429"/>
        <end position="1658"/>
    </location>
</feature>
<evidence type="ECO:0000256" key="5">
    <source>
        <dbReference type="SAM" id="MobiDB-lite"/>
    </source>
</evidence>
<gene>
    <name evidence="7" type="ORF">RDB_LOCUS136369</name>
</gene>
<feature type="coiled-coil region" evidence="4">
    <location>
        <begin position="899"/>
        <end position="926"/>
    </location>
</feature>
<feature type="repeat" description="HEAT" evidence="3">
    <location>
        <begin position="1600"/>
        <end position="1638"/>
    </location>
</feature>
<dbReference type="Gene3D" id="1.25.10.10">
    <property type="entry name" value="Leucine-rich Repeat Variant"/>
    <property type="match status" value="5"/>
</dbReference>
<accession>A0A8H3B0C8</accession>
<dbReference type="SMART" id="SM01349">
    <property type="entry name" value="TOG"/>
    <property type="match status" value="2"/>
</dbReference>
<dbReference type="GO" id="GO:0034198">
    <property type="term" value="P:cellular response to amino acid starvation"/>
    <property type="evidence" value="ECO:0007669"/>
    <property type="project" value="TreeGrafter"/>
</dbReference>
<evidence type="ECO:0000256" key="4">
    <source>
        <dbReference type="SAM" id="Coils"/>
    </source>
</evidence>
<dbReference type="Proteomes" id="UP000663846">
    <property type="component" value="Unassembled WGS sequence"/>
</dbReference>
<feature type="repeat" description="HEAT" evidence="3">
    <location>
        <begin position="2066"/>
        <end position="2104"/>
    </location>
</feature>
<dbReference type="InterPro" id="IPR057546">
    <property type="entry name" value="HEAT_GCN1"/>
</dbReference>
<name>A0A8H3B0C8_9AGAM</name>
<dbReference type="InterPro" id="IPR011989">
    <property type="entry name" value="ARM-like"/>
</dbReference>
<feature type="region of interest" description="Disordered" evidence="5">
    <location>
        <begin position="1"/>
        <end position="25"/>
    </location>
</feature>
<evidence type="ECO:0000256" key="2">
    <source>
        <dbReference type="ARBA" id="ARBA00022737"/>
    </source>
</evidence>
<dbReference type="InterPro" id="IPR056810">
    <property type="entry name" value="GNC1-like_N"/>
</dbReference>
<dbReference type="Pfam" id="PF24987">
    <property type="entry name" value="HEAT_EF3_N"/>
    <property type="match status" value="2"/>
</dbReference>
<dbReference type="EMBL" id="CAJMWS010000451">
    <property type="protein sequence ID" value="CAE6444898.1"/>
    <property type="molecule type" value="Genomic_DNA"/>
</dbReference>
<dbReference type="InterPro" id="IPR034085">
    <property type="entry name" value="TOG"/>
</dbReference>
<dbReference type="Pfam" id="PF24984">
    <property type="entry name" value="HEAT_EF3_GNC1"/>
    <property type="match status" value="1"/>
</dbReference>
<evidence type="ECO:0000313" key="7">
    <source>
        <dbReference type="EMBL" id="CAE6444898.1"/>
    </source>
</evidence>
<feature type="domain" description="TOG" evidence="6">
    <location>
        <begin position="1872"/>
        <end position="2125"/>
    </location>
</feature>
<dbReference type="Pfam" id="PF23271">
    <property type="entry name" value="HEAT_GCN1"/>
    <property type="match status" value="1"/>
</dbReference>
<dbReference type="GO" id="GO:0006417">
    <property type="term" value="P:regulation of translation"/>
    <property type="evidence" value="ECO:0007669"/>
    <property type="project" value="TreeGrafter"/>
</dbReference>
<comment type="similarity">
    <text evidence="1">Belongs to the GCN1 family.</text>
</comment>
<dbReference type="Pfam" id="PF12074">
    <property type="entry name" value="Gcn1_N"/>
    <property type="match status" value="1"/>
</dbReference>
<evidence type="ECO:0000256" key="1">
    <source>
        <dbReference type="ARBA" id="ARBA00007366"/>
    </source>
</evidence>
<dbReference type="PROSITE" id="PS50077">
    <property type="entry name" value="HEAT_REPEAT"/>
    <property type="match status" value="3"/>
</dbReference>
<feature type="repeat" description="HEAT" evidence="3">
    <location>
        <begin position="1718"/>
        <end position="1756"/>
    </location>
</feature>
<evidence type="ECO:0000313" key="8">
    <source>
        <dbReference type="Proteomes" id="UP000663846"/>
    </source>
</evidence>
<dbReference type="InterPro" id="IPR021133">
    <property type="entry name" value="HEAT_type_2"/>
</dbReference>
<dbReference type="SUPFAM" id="SSF48371">
    <property type="entry name" value="ARM repeat"/>
    <property type="match status" value="4"/>
</dbReference>
<feature type="region of interest" description="Disordered" evidence="5">
    <location>
        <begin position="683"/>
        <end position="741"/>
    </location>
</feature>
<dbReference type="GO" id="GO:0019887">
    <property type="term" value="F:protein kinase regulator activity"/>
    <property type="evidence" value="ECO:0007669"/>
    <property type="project" value="TreeGrafter"/>
</dbReference>
<dbReference type="Pfam" id="PF13646">
    <property type="entry name" value="HEAT_2"/>
    <property type="match status" value="1"/>
</dbReference>
<dbReference type="Pfam" id="PF24993">
    <property type="entry name" value="GNC1_N"/>
    <property type="match status" value="1"/>
</dbReference>
<dbReference type="PANTHER" id="PTHR23346:SF7">
    <property type="entry name" value="STALLED RIBOSOME SENSOR GCN1"/>
    <property type="match status" value="1"/>
</dbReference>
<dbReference type="Pfam" id="PF24916">
    <property type="entry name" value="HEAT_GCN1_fung"/>
    <property type="match status" value="1"/>
</dbReference>
<proteinExistence type="inferred from homology"/>
<dbReference type="InterPro" id="IPR016024">
    <property type="entry name" value="ARM-type_fold"/>
</dbReference>
<evidence type="ECO:0000259" key="6">
    <source>
        <dbReference type="SMART" id="SM01349"/>
    </source>
</evidence>